<dbReference type="RefSeq" id="XP_046601686.1">
    <property type="nucleotide sequence ID" value="XM_046745730.1"/>
</dbReference>
<feature type="region of interest" description="Disordered" evidence="6">
    <location>
        <begin position="27"/>
        <end position="56"/>
    </location>
</feature>
<organism evidence="9 10">
    <name type="scientific">Neodiprion lecontei</name>
    <name type="common">Redheaded pine sawfly</name>
    <dbReference type="NCBI Taxonomy" id="441921"/>
    <lineage>
        <taxon>Eukaryota</taxon>
        <taxon>Metazoa</taxon>
        <taxon>Ecdysozoa</taxon>
        <taxon>Arthropoda</taxon>
        <taxon>Hexapoda</taxon>
        <taxon>Insecta</taxon>
        <taxon>Pterygota</taxon>
        <taxon>Neoptera</taxon>
        <taxon>Endopterygota</taxon>
        <taxon>Hymenoptera</taxon>
        <taxon>Tenthredinoidea</taxon>
        <taxon>Diprionidae</taxon>
        <taxon>Diprioninae</taxon>
        <taxon>Neodiprion</taxon>
    </lineage>
</organism>
<dbReference type="GO" id="GO:0004649">
    <property type="term" value="F:poly(ADP-ribose) glycohydrolase activity"/>
    <property type="evidence" value="ECO:0007669"/>
    <property type="project" value="UniProtKB-EC"/>
</dbReference>
<dbReference type="GO" id="GO:0009225">
    <property type="term" value="P:nucleotide-sugar metabolic process"/>
    <property type="evidence" value="ECO:0007669"/>
    <property type="project" value="TreeGrafter"/>
</dbReference>
<evidence type="ECO:0000256" key="5">
    <source>
        <dbReference type="PIRSR" id="PIRSR607724-2"/>
    </source>
</evidence>
<dbReference type="AlphaFoldDB" id="A0A6J0BKL8"/>
<feature type="compositionally biased region" description="Polar residues" evidence="6">
    <location>
        <begin position="664"/>
        <end position="685"/>
    </location>
</feature>
<evidence type="ECO:0000256" key="1">
    <source>
        <dbReference type="ARBA" id="ARBA00009545"/>
    </source>
</evidence>
<dbReference type="Pfam" id="PF05028">
    <property type="entry name" value="PARG_cat_C"/>
    <property type="match status" value="1"/>
</dbReference>
<dbReference type="Pfam" id="PF20811">
    <property type="entry name" value="PARG_cat_N"/>
    <property type="match status" value="1"/>
</dbReference>
<dbReference type="InterPro" id="IPR046372">
    <property type="entry name" value="PARG_cat_C"/>
</dbReference>
<dbReference type="RefSeq" id="XP_046601680.1">
    <property type="nucleotide sequence ID" value="XM_046745724.1"/>
</dbReference>
<gene>
    <name evidence="10 11 12" type="primary">LOC107220931</name>
</gene>
<dbReference type="KEGG" id="nlo:107220931"/>
<reference evidence="10 11" key="1">
    <citation type="submission" date="2025-05" db="UniProtKB">
        <authorList>
            <consortium name="RefSeq"/>
        </authorList>
    </citation>
    <scope>IDENTIFICATION</scope>
    <source>
        <tissue evidence="10 11">Thorax and Abdomen</tissue>
    </source>
</reference>
<feature type="binding site" evidence="5">
    <location>
        <position position="407"/>
    </location>
    <ligand>
        <name>substrate</name>
    </ligand>
</feature>
<keyword evidence="3" id="KW-0378">Hydrolase</keyword>
<dbReference type="GO" id="GO:0005737">
    <property type="term" value="C:cytoplasm"/>
    <property type="evidence" value="ECO:0007669"/>
    <property type="project" value="TreeGrafter"/>
</dbReference>
<keyword evidence="9" id="KW-1185">Reference proteome</keyword>
<feature type="active site" evidence="4">
    <location>
        <position position="368"/>
    </location>
</feature>
<feature type="compositionally biased region" description="Polar residues" evidence="6">
    <location>
        <begin position="28"/>
        <end position="39"/>
    </location>
</feature>
<evidence type="ECO:0000259" key="8">
    <source>
        <dbReference type="Pfam" id="PF20811"/>
    </source>
</evidence>
<dbReference type="GO" id="GO:0005634">
    <property type="term" value="C:nucleus"/>
    <property type="evidence" value="ECO:0007669"/>
    <property type="project" value="TreeGrafter"/>
</dbReference>
<comment type="similarity">
    <text evidence="1">Belongs to the poly(ADP-ribose) glycohydrolase family.</text>
</comment>
<accession>A0A6J0BKL8</accession>
<dbReference type="EC" id="3.2.1.143" evidence="2"/>
<feature type="binding site" evidence="5">
    <location>
        <position position="352"/>
    </location>
    <ligand>
        <name>substrate</name>
    </ligand>
</feature>
<dbReference type="GO" id="GO:1990966">
    <property type="term" value="P:ATP generation from poly-ADP-D-ribose"/>
    <property type="evidence" value="ECO:0007669"/>
    <property type="project" value="TreeGrafter"/>
</dbReference>
<dbReference type="InterPro" id="IPR048362">
    <property type="entry name" value="PARG_helical"/>
</dbReference>
<feature type="region of interest" description="Disordered" evidence="6">
    <location>
        <begin position="768"/>
        <end position="787"/>
    </location>
</feature>
<evidence type="ECO:0000256" key="4">
    <source>
        <dbReference type="PIRSR" id="PIRSR607724-1"/>
    </source>
</evidence>
<evidence type="ECO:0000313" key="10">
    <source>
        <dbReference type="RefSeq" id="XP_015515220.2"/>
    </source>
</evidence>
<dbReference type="OrthoDB" id="1937899at2759"/>
<evidence type="ECO:0000259" key="7">
    <source>
        <dbReference type="Pfam" id="PF05028"/>
    </source>
</evidence>
<dbReference type="RefSeq" id="XP_015515220.2">
    <property type="nucleotide sequence ID" value="XM_015659734.2"/>
</dbReference>
<dbReference type="GeneID" id="107220931"/>
<name>A0A6J0BKL8_NEOLC</name>
<evidence type="ECO:0000313" key="12">
    <source>
        <dbReference type="RefSeq" id="XP_046601686.1"/>
    </source>
</evidence>
<dbReference type="FunCoup" id="A0A6J0BKL8">
    <property type="interactions" value="1989"/>
</dbReference>
<feature type="domain" description="PARG helical" evidence="8">
    <location>
        <begin position="184"/>
        <end position="309"/>
    </location>
</feature>
<dbReference type="PANTHER" id="PTHR12837">
    <property type="entry name" value="POLY ADP-RIBOSE GLYCOHYDROLASE"/>
    <property type="match status" value="1"/>
</dbReference>
<evidence type="ECO:0000256" key="3">
    <source>
        <dbReference type="ARBA" id="ARBA00022801"/>
    </source>
</evidence>
<protein>
    <recommendedName>
        <fullName evidence="2">poly(ADP-ribose) glycohydrolase</fullName>
        <ecNumber evidence="2">3.2.1.143</ecNumber>
    </recommendedName>
</protein>
<dbReference type="GO" id="GO:0005975">
    <property type="term" value="P:carbohydrate metabolic process"/>
    <property type="evidence" value="ECO:0007669"/>
    <property type="project" value="InterPro"/>
</dbReference>
<dbReference type="InterPro" id="IPR007724">
    <property type="entry name" value="Poly_GlycHdrlase"/>
</dbReference>
<sequence length="787" mass="89090">MADTNKPISESVKISMEEDYQLSPDIFSDNNVEASNSSEAGVKVSDRSTNGPEWKGISMDEIQKGLAKYGHEQMAPIVPAPRHTVLFVLPLTGEGPPKPYCSQQKDKWCPGYVRMPHSTHSLYPNKHTTGSSGFRQRWEVIQEALLRSFASTHQLEVAILSYNEKYALRWDFSALHYFFSEVIDEDETGLFYDDILPKIVQLALQLPALVTSPIPLLKRHTNVTLSLSQLQVGSLLANALLCTFPRRNSTNPQSEYAMYPEINFNRLFGAYEKERPDRSEAVMEKMKCIFHYFRRIIAKAPDGVITIQRRYVPKENCPRWNRQDIKLPHLHITSNGTIETEGAGLLQVDFANKYIGGGVLGWGCVQEEIRFVICPELMASMLVAEALDDTEALIITGVERYSNYEGYSDTFKWTGNFNDETPRDSSGRRRTSVVAIDALLFKQSHTQFTVTNIIRELNKAYAGFSSSEIPRDKLSAIATGNWGCGAFRGDPQLKVLLQLMAAAVAGRAMVYFTFGDVELRNKVAAMYWHLIERNISIGQLFGLLCDYHTSASKSNDSSLDFYHFLYKRSKIKPLTNYFDKINSNTTTKEQNTIPYKSKSVKNDLNKFTNYTSSANVKEALEREQIEKWLDEDFFDEDFSNDLILDTNSGNSNVNSVIRSKKSALSVSKSETKNNEASTEVVQNLADNDRKNKNKDNGSESMPELSTPPIKLKNSRDLTSLLYPDDEITQDTRKVKKPRLSGLDLIGRRSHKPVEKQTLEELPISSNKVKNDSKEIKKTQKKISDFFS</sequence>
<dbReference type="Proteomes" id="UP000829291">
    <property type="component" value="Chromosome 1"/>
</dbReference>
<proteinExistence type="inferred from homology"/>
<feature type="binding site" evidence="5">
    <location>
        <position position="366"/>
    </location>
    <ligand>
        <name>substrate</name>
    </ligand>
</feature>
<dbReference type="InParanoid" id="A0A6J0BKL8"/>
<evidence type="ECO:0000313" key="11">
    <source>
        <dbReference type="RefSeq" id="XP_046601680.1"/>
    </source>
</evidence>
<dbReference type="GO" id="GO:0006282">
    <property type="term" value="P:regulation of DNA repair"/>
    <property type="evidence" value="ECO:0007669"/>
    <property type="project" value="InterPro"/>
</dbReference>
<evidence type="ECO:0000313" key="9">
    <source>
        <dbReference type="Proteomes" id="UP000829291"/>
    </source>
</evidence>
<evidence type="ECO:0000256" key="6">
    <source>
        <dbReference type="SAM" id="MobiDB-lite"/>
    </source>
</evidence>
<dbReference type="PANTHER" id="PTHR12837:SF15">
    <property type="entry name" value="POLY(ADP-RIBOSE) GLYCOHYDROLASE"/>
    <property type="match status" value="1"/>
</dbReference>
<evidence type="ECO:0000256" key="2">
    <source>
        <dbReference type="ARBA" id="ARBA00012255"/>
    </source>
</evidence>
<feature type="region of interest" description="Disordered" evidence="6">
    <location>
        <begin position="664"/>
        <end position="716"/>
    </location>
</feature>
<feature type="active site" evidence="4">
    <location>
        <position position="349"/>
    </location>
</feature>
<feature type="active site" evidence="4">
    <location>
        <position position="367"/>
    </location>
</feature>
<feature type="domain" description="PARG catalytic Macro" evidence="7">
    <location>
        <begin position="318"/>
        <end position="520"/>
    </location>
</feature>
<feature type="compositionally biased region" description="Basic and acidic residues" evidence="6">
    <location>
        <begin position="686"/>
        <end position="697"/>
    </location>
</feature>